<dbReference type="InterPro" id="IPR002071">
    <property type="entry name" value="Thermonucl_AS"/>
</dbReference>
<dbReference type="PROSITE" id="PS51841">
    <property type="entry name" value="LTD"/>
    <property type="match status" value="1"/>
</dbReference>
<dbReference type="Pfam" id="PF00932">
    <property type="entry name" value="LTD"/>
    <property type="match status" value="1"/>
</dbReference>
<feature type="chain" id="PRO_5021768397" evidence="5">
    <location>
        <begin position="28"/>
        <end position="354"/>
    </location>
</feature>
<dbReference type="EMBL" id="FXTI01000001">
    <property type="protein sequence ID" value="SMO34770.1"/>
    <property type="molecule type" value="Genomic_DNA"/>
</dbReference>
<keyword evidence="2 8" id="KW-0255">Endonuclease</keyword>
<evidence type="ECO:0000256" key="5">
    <source>
        <dbReference type="SAM" id="SignalP"/>
    </source>
</evidence>
<dbReference type="InterPro" id="IPR016071">
    <property type="entry name" value="Staphylococal_nuclease_OB-fold"/>
</dbReference>
<dbReference type="RefSeq" id="WP_142503873.1">
    <property type="nucleotide sequence ID" value="NZ_FXTI01000001.1"/>
</dbReference>
<dbReference type="Gene3D" id="2.40.50.90">
    <property type="match status" value="1"/>
</dbReference>
<dbReference type="InterPro" id="IPR036415">
    <property type="entry name" value="Lamin_tail_dom_sf"/>
</dbReference>
<evidence type="ECO:0000256" key="2">
    <source>
        <dbReference type="ARBA" id="ARBA00022759"/>
    </source>
</evidence>
<dbReference type="AlphaFoldDB" id="A0A521AJB6"/>
<dbReference type="GO" id="GO:0004519">
    <property type="term" value="F:endonuclease activity"/>
    <property type="evidence" value="ECO:0007669"/>
    <property type="project" value="UniProtKB-KW"/>
</dbReference>
<feature type="region of interest" description="Disordered" evidence="4">
    <location>
        <begin position="331"/>
        <end position="354"/>
    </location>
</feature>
<feature type="domain" description="LTD" evidence="7">
    <location>
        <begin position="222"/>
        <end position="323"/>
    </location>
</feature>
<gene>
    <name evidence="8" type="ORF">SAMN06264849_101164</name>
</gene>
<dbReference type="SMART" id="SM00318">
    <property type="entry name" value="SNc"/>
    <property type="match status" value="1"/>
</dbReference>
<evidence type="ECO:0000313" key="9">
    <source>
        <dbReference type="Proteomes" id="UP000315636"/>
    </source>
</evidence>
<dbReference type="Proteomes" id="UP000315636">
    <property type="component" value="Unassembled WGS sequence"/>
</dbReference>
<keyword evidence="5" id="KW-0732">Signal</keyword>
<evidence type="ECO:0000259" key="7">
    <source>
        <dbReference type="PROSITE" id="PS51841"/>
    </source>
</evidence>
<proteinExistence type="predicted"/>
<dbReference type="InterPro" id="IPR001322">
    <property type="entry name" value="Lamin_tail_dom"/>
</dbReference>
<dbReference type="OrthoDB" id="9775118at2"/>
<reference evidence="8 9" key="1">
    <citation type="submission" date="2017-05" db="EMBL/GenBank/DDBJ databases">
        <authorList>
            <person name="Varghese N."/>
            <person name="Submissions S."/>
        </authorList>
    </citation>
    <scope>NUCLEOTIDE SEQUENCE [LARGE SCALE GENOMIC DNA]</scope>
    <source>
        <strain evidence="8 9">DSM 45474</strain>
    </source>
</reference>
<name>A0A521AJB6_9BACL</name>
<dbReference type="Pfam" id="PF00565">
    <property type="entry name" value="SNase"/>
    <property type="match status" value="1"/>
</dbReference>
<protein>
    <submittedName>
        <fullName evidence="8">Endonuclease YncB, thermonuclease family</fullName>
    </submittedName>
</protein>
<evidence type="ECO:0000256" key="1">
    <source>
        <dbReference type="ARBA" id="ARBA00022722"/>
    </source>
</evidence>
<dbReference type="GO" id="GO:0003676">
    <property type="term" value="F:nucleic acid binding"/>
    <property type="evidence" value="ECO:0007669"/>
    <property type="project" value="InterPro"/>
</dbReference>
<dbReference type="PROSITE" id="PS50830">
    <property type="entry name" value="TNASE_3"/>
    <property type="match status" value="1"/>
</dbReference>
<dbReference type="SUPFAM" id="SSF74853">
    <property type="entry name" value="Lamin A/C globular tail domain"/>
    <property type="match status" value="1"/>
</dbReference>
<dbReference type="SUPFAM" id="SSF50199">
    <property type="entry name" value="Staphylococcal nuclease"/>
    <property type="match status" value="1"/>
</dbReference>
<evidence type="ECO:0000256" key="4">
    <source>
        <dbReference type="SAM" id="MobiDB-lite"/>
    </source>
</evidence>
<evidence type="ECO:0000256" key="3">
    <source>
        <dbReference type="ARBA" id="ARBA00022801"/>
    </source>
</evidence>
<feature type="signal peptide" evidence="5">
    <location>
        <begin position="1"/>
        <end position="27"/>
    </location>
</feature>
<accession>A0A521AJB6</accession>
<keyword evidence="3" id="KW-0378">Hydrolase</keyword>
<dbReference type="PANTHER" id="PTHR12302:SF3">
    <property type="entry name" value="SERINE_THREONINE-PROTEIN KINASE 31"/>
    <property type="match status" value="1"/>
</dbReference>
<organism evidence="8 9">
    <name type="scientific">Melghirimyces algeriensis</name>
    <dbReference type="NCBI Taxonomy" id="910412"/>
    <lineage>
        <taxon>Bacteria</taxon>
        <taxon>Bacillati</taxon>
        <taxon>Bacillota</taxon>
        <taxon>Bacilli</taxon>
        <taxon>Bacillales</taxon>
        <taxon>Thermoactinomycetaceae</taxon>
        <taxon>Melghirimyces</taxon>
    </lineage>
</organism>
<keyword evidence="1" id="KW-0540">Nuclease</keyword>
<evidence type="ECO:0000313" key="8">
    <source>
        <dbReference type="EMBL" id="SMO34770.1"/>
    </source>
</evidence>
<keyword evidence="9" id="KW-1185">Reference proteome</keyword>
<dbReference type="Gene3D" id="2.60.40.1260">
    <property type="entry name" value="Lamin Tail domain"/>
    <property type="match status" value="1"/>
</dbReference>
<evidence type="ECO:0000259" key="6">
    <source>
        <dbReference type="PROSITE" id="PS50830"/>
    </source>
</evidence>
<dbReference type="PANTHER" id="PTHR12302">
    <property type="entry name" value="EBNA2 BINDING PROTEIN P100"/>
    <property type="match status" value="1"/>
</dbReference>
<sequence length="354" mass="40062">MKNVLTLICIVAVTSGLLMGVAPDVHAKSYTATVESVSDGDTIRIRETIKGTNKIRLLSIDTPEMYYHGESQEPWATQAKTYLQQLLPPGTSITLETDVEETDDYGRLLAHVWKGNRNINHEMVRQGYAVTYFIWPNIQGITSFRSSLVEAKRNELQIWNASNPLPELPFEFRLRASGRQPEKYVGNVQTHTYVQPDAYQQVPVEDRIFFWSEADARQAGYTPADQNEGHILLNEVMPDPHTSFKHEFVELYNPGDQPVDISGYIIDDRVGGGSSPYTIPDGTVIPAKGYWIWEPDYYFNNAGDDVTLKSPDGTIIDQYSYQFSSNDASWYRSPDGGSWSETMDQTPTKKDRNQ</sequence>
<feature type="domain" description="TNase-like" evidence="6">
    <location>
        <begin position="28"/>
        <end position="161"/>
    </location>
</feature>
<dbReference type="InterPro" id="IPR035437">
    <property type="entry name" value="SNase_OB-fold_sf"/>
</dbReference>
<dbReference type="GO" id="GO:0016787">
    <property type="term" value="F:hydrolase activity"/>
    <property type="evidence" value="ECO:0007669"/>
    <property type="project" value="UniProtKB-KW"/>
</dbReference>
<dbReference type="PROSITE" id="PS01123">
    <property type="entry name" value="TNASE_1"/>
    <property type="match status" value="1"/>
</dbReference>